<keyword evidence="8" id="KW-1185">Reference proteome</keyword>
<dbReference type="OrthoDB" id="7396853at2759"/>
<evidence type="ECO:0000313" key="7">
    <source>
        <dbReference type="EMBL" id="KAJ5249172.1"/>
    </source>
</evidence>
<feature type="domain" description="Extradiol ring-cleavage dioxygenase class III enzyme subunit B" evidence="6">
    <location>
        <begin position="5"/>
        <end position="188"/>
    </location>
</feature>
<reference evidence="7" key="2">
    <citation type="journal article" date="2023" name="IMA Fungus">
        <title>Comparative genomic study of the Penicillium genus elucidates a diverse pangenome and 15 lateral gene transfer events.</title>
        <authorList>
            <person name="Petersen C."/>
            <person name="Sorensen T."/>
            <person name="Nielsen M.R."/>
            <person name="Sondergaard T.E."/>
            <person name="Sorensen J.L."/>
            <person name="Fitzpatrick D.A."/>
            <person name="Frisvad J.C."/>
            <person name="Nielsen K.L."/>
        </authorList>
    </citation>
    <scope>NUCLEOTIDE SEQUENCE</scope>
    <source>
        <strain evidence="7">IBT 19713</strain>
    </source>
</reference>
<dbReference type="RefSeq" id="XP_058335951.1">
    <property type="nucleotide sequence ID" value="XM_058469920.1"/>
</dbReference>
<dbReference type="InterPro" id="IPR004183">
    <property type="entry name" value="Xdiol_dOase_suB"/>
</dbReference>
<sequence>MSRRNAPLIYGFYGFPSYYYEYEYPYKGSPAVAKRIIDKLEIAGVQVERVNRSLDHGVWMGFLAAFNPKSNPLNVPIVQVSLYGSEDHEKHYCLGQALGSLREEEVLIIGAGMVVHNLLDYRATRGAGKSMPCASTFDGKLKDAVISSPTERRAKMIALMRQSEARRAHPTAEHIHPPFVVAGAAGSDTGVRLWIYPEASLNWAQTPA</sequence>
<keyword evidence="4" id="KW-0862">Zinc</keyword>
<dbReference type="GeneID" id="83197223"/>
<evidence type="ECO:0000256" key="4">
    <source>
        <dbReference type="ARBA" id="ARBA00022833"/>
    </source>
</evidence>
<gene>
    <name evidence="7" type="ORF">N7468_000623</name>
</gene>
<dbReference type="Proteomes" id="UP001150941">
    <property type="component" value="Unassembled WGS sequence"/>
</dbReference>
<evidence type="ECO:0000259" key="6">
    <source>
        <dbReference type="Pfam" id="PF02900"/>
    </source>
</evidence>
<name>A0A9W9TYK5_9EURO</name>
<dbReference type="PANTHER" id="PTHR30096:SF0">
    <property type="entry name" value="4,5-DOPA DIOXYGENASE EXTRADIOL-LIKE PROTEIN"/>
    <property type="match status" value="1"/>
</dbReference>
<dbReference type="Gene3D" id="3.40.830.10">
    <property type="entry name" value="LigB-like"/>
    <property type="match status" value="1"/>
</dbReference>
<dbReference type="PANTHER" id="PTHR30096">
    <property type="entry name" value="4,5-DOPA DIOXYGENASE EXTRADIOL-LIKE PROTEIN"/>
    <property type="match status" value="1"/>
</dbReference>
<evidence type="ECO:0000256" key="3">
    <source>
        <dbReference type="ARBA" id="ARBA00022723"/>
    </source>
</evidence>
<protein>
    <recommendedName>
        <fullName evidence="6">Extradiol ring-cleavage dioxygenase class III enzyme subunit B domain-containing protein</fullName>
    </recommendedName>
</protein>
<dbReference type="GO" id="GO:0016702">
    <property type="term" value="F:oxidoreductase activity, acting on single donors with incorporation of molecular oxygen, incorporation of two atoms of oxygen"/>
    <property type="evidence" value="ECO:0007669"/>
    <property type="project" value="UniProtKB-ARBA"/>
</dbReference>
<evidence type="ECO:0000313" key="8">
    <source>
        <dbReference type="Proteomes" id="UP001150941"/>
    </source>
</evidence>
<organism evidence="7 8">
    <name type="scientific">Penicillium chermesinum</name>
    <dbReference type="NCBI Taxonomy" id="63820"/>
    <lineage>
        <taxon>Eukaryota</taxon>
        <taxon>Fungi</taxon>
        <taxon>Dikarya</taxon>
        <taxon>Ascomycota</taxon>
        <taxon>Pezizomycotina</taxon>
        <taxon>Eurotiomycetes</taxon>
        <taxon>Eurotiomycetidae</taxon>
        <taxon>Eurotiales</taxon>
        <taxon>Aspergillaceae</taxon>
        <taxon>Penicillium</taxon>
    </lineage>
</organism>
<evidence type="ECO:0000256" key="2">
    <source>
        <dbReference type="ARBA" id="ARBA00007581"/>
    </source>
</evidence>
<dbReference type="EMBL" id="JAPQKS010000001">
    <property type="protein sequence ID" value="KAJ5249172.1"/>
    <property type="molecule type" value="Genomic_DNA"/>
</dbReference>
<evidence type="ECO:0000256" key="1">
    <source>
        <dbReference type="ARBA" id="ARBA00001947"/>
    </source>
</evidence>
<dbReference type="SUPFAM" id="SSF53213">
    <property type="entry name" value="LigB-like"/>
    <property type="match status" value="1"/>
</dbReference>
<dbReference type="CDD" id="cd07363">
    <property type="entry name" value="45_DOPA_Dioxygenase"/>
    <property type="match status" value="1"/>
</dbReference>
<evidence type="ECO:0000256" key="5">
    <source>
        <dbReference type="ARBA" id="ARBA00023002"/>
    </source>
</evidence>
<reference evidence="7" key="1">
    <citation type="submission" date="2022-11" db="EMBL/GenBank/DDBJ databases">
        <authorList>
            <person name="Petersen C."/>
        </authorList>
    </citation>
    <scope>NUCLEOTIDE SEQUENCE</scope>
    <source>
        <strain evidence="7">IBT 19713</strain>
    </source>
</reference>
<comment type="cofactor">
    <cofactor evidence="1">
        <name>Zn(2+)</name>
        <dbReference type="ChEBI" id="CHEBI:29105"/>
    </cofactor>
</comment>
<dbReference type="Pfam" id="PF02900">
    <property type="entry name" value="LigB"/>
    <property type="match status" value="1"/>
</dbReference>
<accession>A0A9W9TYK5</accession>
<dbReference type="GO" id="GO:0008270">
    <property type="term" value="F:zinc ion binding"/>
    <property type="evidence" value="ECO:0007669"/>
    <property type="project" value="InterPro"/>
</dbReference>
<dbReference type="InterPro" id="IPR014436">
    <property type="entry name" value="Extradiol_dOase_DODA"/>
</dbReference>
<comment type="caution">
    <text evidence="7">The sequence shown here is derived from an EMBL/GenBank/DDBJ whole genome shotgun (WGS) entry which is preliminary data.</text>
</comment>
<dbReference type="GO" id="GO:0008198">
    <property type="term" value="F:ferrous iron binding"/>
    <property type="evidence" value="ECO:0007669"/>
    <property type="project" value="InterPro"/>
</dbReference>
<comment type="similarity">
    <text evidence="2">Belongs to the DODA-type extradiol aromatic ring-opening dioxygenase family.</text>
</comment>
<keyword evidence="5" id="KW-0560">Oxidoreductase</keyword>
<dbReference type="AlphaFoldDB" id="A0A9W9TYK5"/>
<keyword evidence="3" id="KW-0479">Metal-binding</keyword>
<proteinExistence type="inferred from homology"/>